<protein>
    <submittedName>
        <fullName evidence="9">Predicted protein</fullName>
    </submittedName>
</protein>
<dbReference type="GO" id="GO:0005783">
    <property type="term" value="C:endoplasmic reticulum"/>
    <property type="evidence" value="ECO:0007669"/>
    <property type="project" value="TreeGrafter"/>
</dbReference>
<feature type="transmembrane region" description="Helical" evidence="8">
    <location>
        <begin position="219"/>
        <end position="238"/>
    </location>
</feature>
<dbReference type="KEGG" id="mpp:MICPUCDRAFT_23556"/>
<evidence type="ECO:0000256" key="1">
    <source>
        <dbReference type="ARBA" id="ARBA00004141"/>
    </source>
</evidence>
<feature type="region of interest" description="Disordered" evidence="7">
    <location>
        <begin position="470"/>
        <end position="497"/>
    </location>
</feature>
<keyword evidence="2" id="KW-0808">Transferase</keyword>
<dbReference type="InterPro" id="IPR004299">
    <property type="entry name" value="MBOAT_fam"/>
</dbReference>
<dbReference type="AlphaFoldDB" id="C1N8X6"/>
<dbReference type="PANTHER" id="PTHR13906">
    <property type="entry name" value="PORCUPINE"/>
    <property type="match status" value="1"/>
</dbReference>
<evidence type="ECO:0000256" key="4">
    <source>
        <dbReference type="ARBA" id="ARBA00022989"/>
    </source>
</evidence>
<dbReference type="OrthoDB" id="286734at2759"/>
<keyword evidence="6" id="KW-0012">Acyltransferase</keyword>
<dbReference type="GO" id="GO:0030258">
    <property type="term" value="P:lipid modification"/>
    <property type="evidence" value="ECO:0007669"/>
    <property type="project" value="TreeGrafter"/>
</dbReference>
<dbReference type="InterPro" id="IPR049941">
    <property type="entry name" value="LPLAT_7/PORCN-like"/>
</dbReference>
<name>C1N8X6_MICPC</name>
<evidence type="ECO:0000313" key="9">
    <source>
        <dbReference type="EMBL" id="EEH51259.1"/>
    </source>
</evidence>
<organism evidence="10">
    <name type="scientific">Micromonas pusilla (strain CCMP1545)</name>
    <name type="common">Picoplanktonic green alga</name>
    <dbReference type="NCBI Taxonomy" id="564608"/>
    <lineage>
        <taxon>Eukaryota</taxon>
        <taxon>Viridiplantae</taxon>
        <taxon>Chlorophyta</taxon>
        <taxon>Mamiellophyceae</taxon>
        <taxon>Mamiellales</taxon>
        <taxon>Mamiellaceae</taxon>
        <taxon>Micromonas</taxon>
    </lineage>
</organism>
<reference evidence="9 10" key="1">
    <citation type="journal article" date="2009" name="Science">
        <title>Green evolution and dynamic adaptations revealed by genomes of the marine picoeukaryotes Micromonas.</title>
        <authorList>
            <person name="Worden A.Z."/>
            <person name="Lee J.H."/>
            <person name="Mock T."/>
            <person name="Rouze P."/>
            <person name="Simmons M.P."/>
            <person name="Aerts A.L."/>
            <person name="Allen A.E."/>
            <person name="Cuvelier M.L."/>
            <person name="Derelle E."/>
            <person name="Everett M.V."/>
            <person name="Foulon E."/>
            <person name="Grimwood J."/>
            <person name="Gundlach H."/>
            <person name="Henrissat B."/>
            <person name="Napoli C."/>
            <person name="McDonald S.M."/>
            <person name="Parker M.S."/>
            <person name="Rombauts S."/>
            <person name="Salamov A."/>
            <person name="Von Dassow P."/>
            <person name="Badger J.H."/>
            <person name="Coutinho P.M."/>
            <person name="Demir E."/>
            <person name="Dubchak I."/>
            <person name="Gentemann C."/>
            <person name="Eikrem W."/>
            <person name="Gready J.E."/>
            <person name="John U."/>
            <person name="Lanier W."/>
            <person name="Lindquist E.A."/>
            <person name="Lucas S."/>
            <person name="Mayer K.F."/>
            <person name="Moreau H."/>
            <person name="Not F."/>
            <person name="Otillar R."/>
            <person name="Panaud O."/>
            <person name="Pangilinan J."/>
            <person name="Paulsen I."/>
            <person name="Piegu B."/>
            <person name="Poliakov A."/>
            <person name="Robbens S."/>
            <person name="Schmutz J."/>
            <person name="Toulza E."/>
            <person name="Wyss T."/>
            <person name="Zelensky A."/>
            <person name="Zhou K."/>
            <person name="Armbrust E.V."/>
            <person name="Bhattacharya D."/>
            <person name="Goodenough U.W."/>
            <person name="Van de Peer Y."/>
            <person name="Grigoriev I.V."/>
        </authorList>
    </citation>
    <scope>NUCLEOTIDE SEQUENCE [LARGE SCALE GENOMIC DNA]</scope>
    <source>
        <strain evidence="9 10">CCMP1545</strain>
    </source>
</reference>
<proteinExistence type="predicted"/>
<evidence type="ECO:0000256" key="8">
    <source>
        <dbReference type="SAM" id="Phobius"/>
    </source>
</evidence>
<dbReference type="RefSeq" id="XP_003064354.1">
    <property type="nucleotide sequence ID" value="XM_003064308.1"/>
</dbReference>
<dbReference type="eggNOG" id="KOG2704">
    <property type="taxonomic scope" value="Eukaryota"/>
</dbReference>
<feature type="transmembrane region" description="Helical" evidence="8">
    <location>
        <begin position="168"/>
        <end position="186"/>
    </location>
</feature>
<sequence length="497" mass="54925">MEWEWQRAVCRPLSGPLGVPPGTVLFTLALFASLPIGAGFRFIESPVLKNLYGLLAGTFLSVFAFGSATASVFVFGAASYAAMAAHRKRCGAIVGVGAFAYLIYFHATSSSGEAWKAGNIDITGLLMVLTLKVTACALNYQDAAAPLDRLSDFQKRRAVTTLPNPLDYAAWLVFPCTLVVGPALEFRDYSDWLRGKGVWDKNHRNGGCPSVFVQAMKTAAYATFFMTIHLYVATIYTIDDTYLSPDWNSKPLWLKFWELHILGQGSRGKYFFCWVWAEAACVASGIGFSGHEEKKGAGEVATTRVATWETGKNVRPMGVETAATFVQIPHHWNIQTGKWLRHYVYDRSTPAGKKPGFRQLLLTQTVSGVWHGLYAGYWLFFVSSAVFIEGSKSVYRWQSKHWLFSRAPASWLISLPHWLLATVGLNYLCGAFMLVTFRQCVDAWASVYFLPHLIIVAMVIFGRVVNPKKKRDRGDASAKANASGTVGVGAEEKKKAN</sequence>
<dbReference type="Pfam" id="PF03062">
    <property type="entry name" value="MBOAT"/>
    <property type="match status" value="1"/>
</dbReference>
<accession>C1N8X6</accession>
<evidence type="ECO:0000256" key="2">
    <source>
        <dbReference type="ARBA" id="ARBA00022679"/>
    </source>
</evidence>
<gene>
    <name evidence="9" type="ORF">MICPUCDRAFT_23556</name>
</gene>
<dbReference type="GO" id="GO:0016746">
    <property type="term" value="F:acyltransferase activity"/>
    <property type="evidence" value="ECO:0007669"/>
    <property type="project" value="UniProtKB-KW"/>
</dbReference>
<keyword evidence="3 8" id="KW-0812">Transmembrane</keyword>
<evidence type="ECO:0000256" key="6">
    <source>
        <dbReference type="ARBA" id="ARBA00023315"/>
    </source>
</evidence>
<dbReference type="Proteomes" id="UP000001876">
    <property type="component" value="Unassembled WGS sequence"/>
</dbReference>
<feature type="transmembrane region" description="Helical" evidence="8">
    <location>
        <begin position="409"/>
        <end position="437"/>
    </location>
</feature>
<evidence type="ECO:0000256" key="7">
    <source>
        <dbReference type="SAM" id="MobiDB-lite"/>
    </source>
</evidence>
<dbReference type="PANTHER" id="PTHR13906:SF4">
    <property type="entry name" value="LYSOPHOSPHOLIPID ACYLTRANSFERASE 6"/>
    <property type="match status" value="1"/>
</dbReference>
<comment type="subcellular location">
    <subcellularLocation>
        <location evidence="1">Membrane</location>
        <topology evidence="1">Multi-pass membrane protein</topology>
    </subcellularLocation>
</comment>
<keyword evidence="10" id="KW-1185">Reference proteome</keyword>
<feature type="transmembrane region" description="Helical" evidence="8">
    <location>
        <begin position="368"/>
        <end position="388"/>
    </location>
</feature>
<dbReference type="EMBL" id="GG663751">
    <property type="protein sequence ID" value="EEH51259.1"/>
    <property type="molecule type" value="Genomic_DNA"/>
</dbReference>
<dbReference type="GO" id="GO:0016020">
    <property type="term" value="C:membrane"/>
    <property type="evidence" value="ECO:0007669"/>
    <property type="project" value="UniProtKB-SubCell"/>
</dbReference>
<feature type="transmembrane region" description="Helical" evidence="8">
    <location>
        <begin position="55"/>
        <end position="78"/>
    </location>
</feature>
<dbReference type="STRING" id="564608.C1N8X6"/>
<feature type="transmembrane region" description="Helical" evidence="8">
    <location>
        <begin position="90"/>
        <end position="107"/>
    </location>
</feature>
<evidence type="ECO:0000256" key="5">
    <source>
        <dbReference type="ARBA" id="ARBA00023136"/>
    </source>
</evidence>
<evidence type="ECO:0000256" key="3">
    <source>
        <dbReference type="ARBA" id="ARBA00022692"/>
    </source>
</evidence>
<dbReference type="GO" id="GO:0019432">
    <property type="term" value="P:triglyceride biosynthetic process"/>
    <property type="evidence" value="ECO:0007669"/>
    <property type="project" value="TreeGrafter"/>
</dbReference>
<keyword evidence="4 8" id="KW-1133">Transmembrane helix</keyword>
<keyword evidence="5 8" id="KW-0472">Membrane</keyword>
<dbReference type="GO" id="GO:0008654">
    <property type="term" value="P:phospholipid biosynthetic process"/>
    <property type="evidence" value="ECO:0007669"/>
    <property type="project" value="TreeGrafter"/>
</dbReference>
<evidence type="ECO:0000313" key="10">
    <source>
        <dbReference type="Proteomes" id="UP000001876"/>
    </source>
</evidence>
<feature type="transmembrane region" description="Helical" evidence="8">
    <location>
        <begin position="443"/>
        <end position="465"/>
    </location>
</feature>
<dbReference type="OMA" id="WHGTRPG"/>
<dbReference type="GeneID" id="9689962"/>
<feature type="transmembrane region" description="Helical" evidence="8">
    <location>
        <begin position="21"/>
        <end position="43"/>
    </location>
</feature>